<dbReference type="STRING" id="554065.E1ZAT9"/>
<protein>
    <submittedName>
        <fullName evidence="11">Uncharacterized protein</fullName>
    </submittedName>
</protein>
<dbReference type="InterPro" id="IPR036345">
    <property type="entry name" value="ExoRNase_PH_dom2_sf"/>
</dbReference>
<evidence type="ECO:0000256" key="7">
    <source>
        <dbReference type="ARBA" id="ARBA00022884"/>
    </source>
</evidence>
<keyword evidence="5" id="KW-0698">rRNA processing</keyword>
<dbReference type="FunCoup" id="E1ZAT9">
    <property type="interactions" value="718"/>
</dbReference>
<dbReference type="GO" id="GO:0000177">
    <property type="term" value="C:cytoplasmic exosome (RNase complex)"/>
    <property type="evidence" value="ECO:0007669"/>
    <property type="project" value="TreeGrafter"/>
</dbReference>
<dbReference type="OMA" id="MCCVYGP"/>
<dbReference type="Proteomes" id="UP000008141">
    <property type="component" value="Unassembled WGS sequence"/>
</dbReference>
<keyword evidence="4" id="KW-0963">Cytoplasm</keyword>
<dbReference type="GeneID" id="17356492"/>
<dbReference type="GO" id="GO:0005730">
    <property type="term" value="C:nucleolus"/>
    <property type="evidence" value="ECO:0007669"/>
    <property type="project" value="TreeGrafter"/>
</dbReference>
<accession>E1ZAT9</accession>
<evidence type="ECO:0000313" key="12">
    <source>
        <dbReference type="Proteomes" id="UP000008141"/>
    </source>
</evidence>
<dbReference type="EMBL" id="GL433840">
    <property type="protein sequence ID" value="EFN57324.1"/>
    <property type="molecule type" value="Genomic_DNA"/>
</dbReference>
<evidence type="ECO:0000256" key="3">
    <source>
        <dbReference type="ARBA" id="ARBA00006678"/>
    </source>
</evidence>
<keyword evidence="7" id="KW-0694">RNA-binding</keyword>
<dbReference type="SUPFAM" id="SSF54211">
    <property type="entry name" value="Ribosomal protein S5 domain 2-like"/>
    <property type="match status" value="1"/>
</dbReference>
<keyword evidence="12" id="KW-1185">Reference proteome</keyword>
<dbReference type="AlphaFoldDB" id="E1ZAT9"/>
<comment type="similarity">
    <text evidence="3">Belongs to the RNase PH family.</text>
</comment>
<dbReference type="GO" id="GO:0003723">
    <property type="term" value="F:RNA binding"/>
    <property type="evidence" value="ECO:0007669"/>
    <property type="project" value="UniProtKB-KW"/>
</dbReference>
<evidence type="ECO:0000256" key="6">
    <source>
        <dbReference type="ARBA" id="ARBA00022835"/>
    </source>
</evidence>
<dbReference type="InParanoid" id="E1ZAT9"/>
<dbReference type="InterPro" id="IPR020568">
    <property type="entry name" value="Ribosomal_Su5_D2-typ_SF"/>
</dbReference>
<dbReference type="SUPFAM" id="SSF55666">
    <property type="entry name" value="Ribonuclease PH domain 2-like"/>
    <property type="match status" value="1"/>
</dbReference>
<dbReference type="GO" id="GO:0006364">
    <property type="term" value="P:rRNA processing"/>
    <property type="evidence" value="ECO:0007669"/>
    <property type="project" value="UniProtKB-KW"/>
</dbReference>
<dbReference type="InterPro" id="IPR015847">
    <property type="entry name" value="ExoRNase_PH_dom2"/>
</dbReference>
<dbReference type="InterPro" id="IPR050080">
    <property type="entry name" value="RNase_PH"/>
</dbReference>
<keyword evidence="8" id="KW-0539">Nucleus</keyword>
<organism evidence="12">
    <name type="scientific">Chlorella variabilis</name>
    <name type="common">Green alga</name>
    <dbReference type="NCBI Taxonomy" id="554065"/>
    <lineage>
        <taxon>Eukaryota</taxon>
        <taxon>Viridiplantae</taxon>
        <taxon>Chlorophyta</taxon>
        <taxon>core chlorophytes</taxon>
        <taxon>Trebouxiophyceae</taxon>
        <taxon>Chlorellales</taxon>
        <taxon>Chlorellaceae</taxon>
        <taxon>Chlorella clade</taxon>
        <taxon>Chlorella</taxon>
    </lineage>
</organism>
<dbReference type="eggNOG" id="ENOG502QWHI">
    <property type="taxonomic scope" value="Eukaryota"/>
</dbReference>
<feature type="domain" description="Exoribonuclease phosphorolytic" evidence="9">
    <location>
        <begin position="5"/>
        <end position="124"/>
    </location>
</feature>
<feature type="domain" description="Exoribonuclease phosphorolytic" evidence="10">
    <location>
        <begin position="127"/>
        <end position="190"/>
    </location>
</feature>
<comment type="subcellular location">
    <subcellularLocation>
        <location evidence="2">Cytoplasm</location>
    </subcellularLocation>
    <subcellularLocation>
        <location evidence="1">Nucleus</location>
    </subcellularLocation>
</comment>
<dbReference type="GO" id="GO:0016075">
    <property type="term" value="P:rRNA catabolic process"/>
    <property type="evidence" value="ECO:0007669"/>
    <property type="project" value="TreeGrafter"/>
</dbReference>
<gene>
    <name evidence="11" type="ORF">CHLNCDRAFT_21722</name>
</gene>
<feature type="non-terminal residue" evidence="11">
    <location>
        <position position="1"/>
    </location>
</feature>
<evidence type="ECO:0000256" key="5">
    <source>
        <dbReference type="ARBA" id="ARBA00022552"/>
    </source>
</evidence>
<dbReference type="KEGG" id="cvr:CHLNCDRAFT_21722"/>
<keyword evidence="6" id="KW-0271">Exosome</keyword>
<dbReference type="Gene3D" id="3.30.230.70">
    <property type="entry name" value="GHMP Kinase, N-terminal domain"/>
    <property type="match status" value="1"/>
</dbReference>
<dbReference type="GO" id="GO:0000176">
    <property type="term" value="C:nuclear exosome (RNase complex)"/>
    <property type="evidence" value="ECO:0007669"/>
    <property type="project" value="TreeGrafter"/>
</dbReference>
<proteinExistence type="inferred from homology"/>
<evidence type="ECO:0000256" key="4">
    <source>
        <dbReference type="ARBA" id="ARBA00022490"/>
    </source>
</evidence>
<dbReference type="PANTHER" id="PTHR11953:SF2">
    <property type="entry name" value="EXOSOME COMPLEX COMPONENT MTR3"/>
    <property type="match status" value="1"/>
</dbReference>
<evidence type="ECO:0000259" key="10">
    <source>
        <dbReference type="Pfam" id="PF03725"/>
    </source>
</evidence>
<dbReference type="GO" id="GO:0034475">
    <property type="term" value="P:U4 snRNA 3'-end processing"/>
    <property type="evidence" value="ECO:0007669"/>
    <property type="project" value="TreeGrafter"/>
</dbReference>
<dbReference type="RefSeq" id="XP_005849426.1">
    <property type="nucleotide sequence ID" value="XM_005849364.1"/>
</dbReference>
<dbReference type="CDD" id="cd11371">
    <property type="entry name" value="RNase_PH_MTR3"/>
    <property type="match status" value="1"/>
</dbReference>
<dbReference type="PANTHER" id="PTHR11953">
    <property type="entry name" value="EXOSOME COMPLEX COMPONENT"/>
    <property type="match status" value="1"/>
</dbReference>
<evidence type="ECO:0000256" key="8">
    <source>
        <dbReference type="ARBA" id="ARBA00023242"/>
    </source>
</evidence>
<evidence type="ECO:0000313" key="11">
    <source>
        <dbReference type="EMBL" id="EFN57324.1"/>
    </source>
</evidence>
<dbReference type="GO" id="GO:0071028">
    <property type="term" value="P:nuclear mRNA surveillance"/>
    <property type="evidence" value="ECO:0007669"/>
    <property type="project" value="TreeGrafter"/>
</dbReference>
<dbReference type="InterPro" id="IPR027408">
    <property type="entry name" value="PNPase/RNase_PH_dom_sf"/>
</dbReference>
<sequence length="223" mass="23345">CRAVLKTGVISQASGSAYAEFGHTKVMVGVYGPRQSERRVGYSEQGRVNCDVKLASFASRQRGQSAEERELSAALQTALEAAADLASFPKASVDVFVLVLEAGGGELGVAATAAALALADAGVEMFDLVAACSVSRVQGSLVLDPTADEVFREEGGLVLALMPTSSEVTQMVSRGRWSSSQLREGMELAMGGCAQLDAAARQCLKEAAARQQQEQQQQQQTGG</sequence>
<dbReference type="Pfam" id="PF03725">
    <property type="entry name" value="RNase_PH_C"/>
    <property type="match status" value="1"/>
</dbReference>
<dbReference type="OrthoDB" id="27298at2759"/>
<reference evidence="11 12" key="1">
    <citation type="journal article" date="2010" name="Plant Cell">
        <title>The Chlorella variabilis NC64A genome reveals adaptation to photosymbiosis, coevolution with viruses, and cryptic sex.</title>
        <authorList>
            <person name="Blanc G."/>
            <person name="Duncan G."/>
            <person name="Agarkova I."/>
            <person name="Borodovsky M."/>
            <person name="Gurnon J."/>
            <person name="Kuo A."/>
            <person name="Lindquist E."/>
            <person name="Lucas S."/>
            <person name="Pangilinan J."/>
            <person name="Polle J."/>
            <person name="Salamov A."/>
            <person name="Terry A."/>
            <person name="Yamada T."/>
            <person name="Dunigan D.D."/>
            <person name="Grigoriev I.V."/>
            <person name="Claverie J.M."/>
            <person name="Van Etten J.L."/>
        </authorList>
    </citation>
    <scope>NUCLEOTIDE SEQUENCE [LARGE SCALE GENOMIC DNA]</scope>
    <source>
        <strain evidence="11 12">NC64A</strain>
    </source>
</reference>
<dbReference type="Pfam" id="PF01138">
    <property type="entry name" value="RNase_PH"/>
    <property type="match status" value="1"/>
</dbReference>
<evidence type="ECO:0000256" key="1">
    <source>
        <dbReference type="ARBA" id="ARBA00004123"/>
    </source>
</evidence>
<dbReference type="InterPro" id="IPR001247">
    <property type="entry name" value="ExoRNase_PH_dom1"/>
</dbReference>
<evidence type="ECO:0000259" key="9">
    <source>
        <dbReference type="Pfam" id="PF01138"/>
    </source>
</evidence>
<evidence type="ECO:0000256" key="2">
    <source>
        <dbReference type="ARBA" id="ARBA00004496"/>
    </source>
</evidence>
<dbReference type="GO" id="GO:0071051">
    <property type="term" value="P:poly(A)-dependent snoRNA 3'-end processing"/>
    <property type="evidence" value="ECO:0007669"/>
    <property type="project" value="TreeGrafter"/>
</dbReference>
<name>E1ZAT9_CHLVA</name>